<reference evidence="2 3" key="1">
    <citation type="submission" date="2019-03" db="EMBL/GenBank/DDBJ databases">
        <title>The genome sequence of Candidatus Serratia symbiotica strain IS.</title>
        <authorList>
            <person name="Nikoh N."/>
            <person name="Koga R."/>
            <person name="Oshima K."/>
            <person name="Hattori M."/>
            <person name="Fukatsu T."/>
        </authorList>
    </citation>
    <scope>NUCLEOTIDE SEQUENCE [LARGE SCALE GENOMIC DNA]</scope>
    <source>
        <strain evidence="2 3">IS</strain>
    </source>
</reference>
<feature type="chain" id="PRO_5019854843" evidence="1">
    <location>
        <begin position="26"/>
        <end position="99"/>
    </location>
</feature>
<feature type="signal peptide" evidence="1">
    <location>
        <begin position="1"/>
        <end position="25"/>
    </location>
</feature>
<proteinExistence type="predicted"/>
<gene>
    <name evidence="2" type="primary">spy</name>
    <name evidence="2" type="ORF">SSYIS1_22190</name>
</gene>
<protein>
    <submittedName>
        <fullName evidence="2">Uncharacterized protein</fullName>
    </submittedName>
</protein>
<evidence type="ECO:0000313" key="3">
    <source>
        <dbReference type="Proteomes" id="UP000324392"/>
    </source>
</evidence>
<organism evidence="2 3">
    <name type="scientific">Serratia symbiotica</name>
    <dbReference type="NCBI Taxonomy" id="138074"/>
    <lineage>
        <taxon>Bacteria</taxon>
        <taxon>Pseudomonadati</taxon>
        <taxon>Pseudomonadota</taxon>
        <taxon>Gammaproteobacteria</taxon>
        <taxon>Enterobacterales</taxon>
        <taxon>Yersiniaceae</taxon>
        <taxon>Serratia</taxon>
    </lineage>
</organism>
<dbReference type="RefSeq" id="WP_349496648.1">
    <property type="nucleotide sequence ID" value="NZ_AP019531.1"/>
</dbReference>
<accession>A0A455VHC7</accession>
<dbReference type="AlphaFoldDB" id="A0A455VHC7"/>
<dbReference type="Proteomes" id="UP000324392">
    <property type="component" value="Chromosome"/>
</dbReference>
<name>A0A455VHC7_9GAMM</name>
<sequence>MKKIFNEMIMHKLTALFFSSTFALAPASMDFTADVIPMSTMYNLDIQAKGSLLKGPNLTENQSLEIRDTLKELHRKLGTEGVKEDRHALHKPACVLPFR</sequence>
<keyword evidence="1" id="KW-0732">Signal</keyword>
<dbReference type="EMBL" id="AP019531">
    <property type="protein sequence ID" value="BBI92473.1"/>
    <property type="molecule type" value="Genomic_DNA"/>
</dbReference>
<evidence type="ECO:0000313" key="2">
    <source>
        <dbReference type="EMBL" id="BBI92473.1"/>
    </source>
</evidence>
<evidence type="ECO:0000256" key="1">
    <source>
        <dbReference type="SAM" id="SignalP"/>
    </source>
</evidence>